<protein>
    <submittedName>
        <fullName evidence="2">Uncharacterized protein</fullName>
    </submittedName>
</protein>
<reference evidence="2" key="1">
    <citation type="submission" date="2019-07" db="EMBL/GenBank/DDBJ databases">
        <authorList>
            <person name="Dittberner H."/>
        </authorList>
    </citation>
    <scope>NUCLEOTIDE SEQUENCE [LARGE SCALE GENOMIC DNA]</scope>
</reference>
<evidence type="ECO:0000256" key="1">
    <source>
        <dbReference type="ARBA" id="ARBA00022884"/>
    </source>
</evidence>
<dbReference type="Proteomes" id="UP000489600">
    <property type="component" value="Unassembled WGS sequence"/>
</dbReference>
<gene>
    <name evidence="2" type="ORF">ANE_LOCUS1315</name>
</gene>
<keyword evidence="3" id="KW-1185">Reference proteome</keyword>
<comment type="caution">
    <text evidence="2">The sequence shown here is derived from an EMBL/GenBank/DDBJ whole genome shotgun (WGS) entry which is preliminary data.</text>
</comment>
<dbReference type="PANTHER" id="PTHR13734:SF6">
    <property type="entry name" value="GENOME ASSEMBLY, CHROMOSOME: A08"/>
    <property type="match status" value="1"/>
</dbReference>
<evidence type="ECO:0000313" key="2">
    <source>
        <dbReference type="EMBL" id="VVA90870.1"/>
    </source>
</evidence>
<name>A0A565AN38_9BRAS</name>
<dbReference type="EMBL" id="CABITT030000001">
    <property type="protein sequence ID" value="VVA90870.1"/>
    <property type="molecule type" value="Genomic_DNA"/>
</dbReference>
<dbReference type="AlphaFoldDB" id="A0A565AN38"/>
<sequence>MWKLIQTLGIGNLSGEQRRLALYSALFLPFRNTVYKDKNEKSIPVVNYIFKVSMKQRSRDAETVINIHCAAERFVSLILPLQLNNRVQHDKLE</sequence>
<dbReference type="OrthoDB" id="1727008at2759"/>
<accession>A0A565AN38</accession>
<keyword evidence="1" id="KW-0694">RNA-binding</keyword>
<dbReference type="GO" id="GO:0003723">
    <property type="term" value="F:RNA binding"/>
    <property type="evidence" value="ECO:0007669"/>
    <property type="project" value="UniProtKB-KW"/>
</dbReference>
<evidence type="ECO:0000313" key="3">
    <source>
        <dbReference type="Proteomes" id="UP000489600"/>
    </source>
</evidence>
<dbReference type="PANTHER" id="PTHR13734">
    <property type="entry name" value="TRNA-NUCLEOTIDYLTRANSFERASE"/>
    <property type="match status" value="1"/>
</dbReference>
<dbReference type="GO" id="GO:0052929">
    <property type="term" value="F:ATP:3'-cytidine-cytidine-tRNA adenylyltransferase activity"/>
    <property type="evidence" value="ECO:0007669"/>
    <property type="project" value="TreeGrafter"/>
</dbReference>
<proteinExistence type="predicted"/>
<dbReference type="GO" id="GO:0052927">
    <property type="term" value="F:CC tRNA cytidylyltransferase activity"/>
    <property type="evidence" value="ECO:0007669"/>
    <property type="project" value="TreeGrafter"/>
</dbReference>
<organism evidence="2 3">
    <name type="scientific">Arabis nemorensis</name>
    <dbReference type="NCBI Taxonomy" id="586526"/>
    <lineage>
        <taxon>Eukaryota</taxon>
        <taxon>Viridiplantae</taxon>
        <taxon>Streptophyta</taxon>
        <taxon>Embryophyta</taxon>
        <taxon>Tracheophyta</taxon>
        <taxon>Spermatophyta</taxon>
        <taxon>Magnoliopsida</taxon>
        <taxon>eudicotyledons</taxon>
        <taxon>Gunneridae</taxon>
        <taxon>Pentapetalae</taxon>
        <taxon>rosids</taxon>
        <taxon>malvids</taxon>
        <taxon>Brassicales</taxon>
        <taxon>Brassicaceae</taxon>
        <taxon>Arabideae</taxon>
        <taxon>Arabis</taxon>
    </lineage>
</organism>
<dbReference type="GO" id="GO:0001680">
    <property type="term" value="P:tRNA 3'-terminal CCA addition"/>
    <property type="evidence" value="ECO:0007669"/>
    <property type="project" value="TreeGrafter"/>
</dbReference>